<dbReference type="NCBIfam" id="TIGR01352">
    <property type="entry name" value="tonB_Cterm"/>
    <property type="match status" value="1"/>
</dbReference>
<keyword evidence="4" id="KW-0472">Membrane</keyword>
<keyword evidence="7" id="KW-1185">Reference proteome</keyword>
<gene>
    <name evidence="6" type="ORF">CAK95_16530</name>
</gene>
<evidence type="ECO:0008006" key="8">
    <source>
        <dbReference type="Google" id="ProtNLM"/>
    </source>
</evidence>
<dbReference type="GO" id="GO:0016020">
    <property type="term" value="C:membrane"/>
    <property type="evidence" value="ECO:0007669"/>
    <property type="project" value="UniProtKB-SubCell"/>
</dbReference>
<dbReference type="AlphaFoldDB" id="A0A1W6ZT34"/>
<comment type="subcellular location">
    <subcellularLocation>
        <location evidence="1">Membrane</location>
        <topology evidence="1">Single-pass membrane protein</topology>
    </subcellularLocation>
</comment>
<evidence type="ECO:0000256" key="2">
    <source>
        <dbReference type="ARBA" id="ARBA00022692"/>
    </source>
</evidence>
<organism evidence="6 7">
    <name type="scientific">Pseudorhodoplanes sinuspersici</name>
    <dbReference type="NCBI Taxonomy" id="1235591"/>
    <lineage>
        <taxon>Bacteria</taxon>
        <taxon>Pseudomonadati</taxon>
        <taxon>Pseudomonadota</taxon>
        <taxon>Alphaproteobacteria</taxon>
        <taxon>Hyphomicrobiales</taxon>
        <taxon>Pseudorhodoplanes</taxon>
    </lineage>
</organism>
<dbReference type="Gene3D" id="3.30.1150.10">
    <property type="match status" value="1"/>
</dbReference>
<evidence type="ECO:0000256" key="4">
    <source>
        <dbReference type="ARBA" id="ARBA00023136"/>
    </source>
</evidence>
<dbReference type="RefSeq" id="WP_086088900.1">
    <property type="nucleotide sequence ID" value="NZ_CP021112.1"/>
</dbReference>
<evidence type="ECO:0000256" key="5">
    <source>
        <dbReference type="SAM" id="SignalP"/>
    </source>
</evidence>
<keyword evidence="2" id="KW-0812">Transmembrane</keyword>
<sequence length="124" mass="13776">MRALFSICFLLCLVCPSSVSAQHHNAQGIALGWYTDVSRKVLSQFRGAKIVHLQRKYGIRRATAIVQFVAHKTGRIESARIAQSSGNAAFDRTIENIVRSMRLPPIPAGFTNQRVALSQALQFH</sequence>
<dbReference type="STRING" id="1235591.CAK95_16530"/>
<evidence type="ECO:0000256" key="1">
    <source>
        <dbReference type="ARBA" id="ARBA00004167"/>
    </source>
</evidence>
<dbReference type="OrthoDB" id="5298892at2"/>
<dbReference type="SUPFAM" id="SSF74653">
    <property type="entry name" value="TolA/TonB C-terminal domain"/>
    <property type="match status" value="1"/>
</dbReference>
<protein>
    <recommendedName>
        <fullName evidence="8">TonB C-terminal domain-containing protein</fullName>
    </recommendedName>
</protein>
<dbReference type="Proteomes" id="UP000194137">
    <property type="component" value="Chromosome"/>
</dbReference>
<evidence type="ECO:0000313" key="7">
    <source>
        <dbReference type="Proteomes" id="UP000194137"/>
    </source>
</evidence>
<name>A0A1W6ZT34_9HYPH</name>
<feature type="chain" id="PRO_5012574509" description="TonB C-terminal domain-containing protein" evidence="5">
    <location>
        <begin position="22"/>
        <end position="124"/>
    </location>
</feature>
<reference evidence="6 7" key="1">
    <citation type="submission" date="2017-05" db="EMBL/GenBank/DDBJ databases">
        <title>Full genome sequence of Pseudorhodoplanes sinuspersici.</title>
        <authorList>
            <person name="Dastgheib S.M.M."/>
            <person name="Shavandi M."/>
            <person name="Tirandaz H."/>
        </authorList>
    </citation>
    <scope>NUCLEOTIDE SEQUENCE [LARGE SCALE GENOMIC DNA]</scope>
    <source>
        <strain evidence="6 7">RIPI110</strain>
    </source>
</reference>
<keyword evidence="5" id="KW-0732">Signal</keyword>
<dbReference type="Pfam" id="PF13103">
    <property type="entry name" value="TonB_2"/>
    <property type="match status" value="1"/>
</dbReference>
<evidence type="ECO:0000313" key="6">
    <source>
        <dbReference type="EMBL" id="ARQ00503.1"/>
    </source>
</evidence>
<dbReference type="EMBL" id="CP021112">
    <property type="protein sequence ID" value="ARQ00503.1"/>
    <property type="molecule type" value="Genomic_DNA"/>
</dbReference>
<accession>A0A1W6ZT34</accession>
<evidence type="ECO:0000256" key="3">
    <source>
        <dbReference type="ARBA" id="ARBA00022989"/>
    </source>
</evidence>
<dbReference type="KEGG" id="psin:CAK95_16530"/>
<proteinExistence type="predicted"/>
<keyword evidence="3" id="KW-1133">Transmembrane helix</keyword>
<feature type="signal peptide" evidence="5">
    <location>
        <begin position="1"/>
        <end position="21"/>
    </location>
</feature>
<dbReference type="InterPro" id="IPR006260">
    <property type="entry name" value="TonB/TolA_C"/>
</dbReference>